<dbReference type="InterPro" id="IPR012948">
    <property type="entry name" value="AARP2CN"/>
</dbReference>
<dbReference type="AlphaFoldDB" id="A0AAV8X5N3"/>
<dbReference type="InterPro" id="IPR030387">
    <property type="entry name" value="G_Bms1/Tsr1_dom"/>
</dbReference>
<feature type="compositionally biased region" description="Acidic residues" evidence="1">
    <location>
        <begin position="295"/>
        <end position="317"/>
    </location>
</feature>
<dbReference type="GO" id="GO:0005634">
    <property type="term" value="C:nucleus"/>
    <property type="evidence" value="ECO:0007669"/>
    <property type="project" value="InterPro"/>
</dbReference>
<dbReference type="GO" id="GO:0030688">
    <property type="term" value="C:preribosome, small subunit precursor"/>
    <property type="evidence" value="ECO:0007669"/>
    <property type="project" value="TreeGrafter"/>
</dbReference>
<dbReference type="GO" id="GO:0034511">
    <property type="term" value="F:U3 snoRNA binding"/>
    <property type="evidence" value="ECO:0007669"/>
    <property type="project" value="TreeGrafter"/>
</dbReference>
<dbReference type="InterPro" id="IPR039761">
    <property type="entry name" value="Bms1/Tsr1"/>
</dbReference>
<dbReference type="PROSITE" id="PS51714">
    <property type="entry name" value="G_BMS1"/>
    <property type="match status" value="1"/>
</dbReference>
<dbReference type="PANTHER" id="PTHR12858">
    <property type="entry name" value="RIBOSOME BIOGENESIS PROTEIN"/>
    <property type="match status" value="1"/>
</dbReference>
<proteinExistence type="predicted"/>
<feature type="compositionally biased region" description="Polar residues" evidence="1">
    <location>
        <begin position="234"/>
        <end position="248"/>
    </location>
</feature>
<organism evidence="3 4">
    <name type="scientific">Aromia moschata</name>
    <dbReference type="NCBI Taxonomy" id="1265417"/>
    <lineage>
        <taxon>Eukaryota</taxon>
        <taxon>Metazoa</taxon>
        <taxon>Ecdysozoa</taxon>
        <taxon>Arthropoda</taxon>
        <taxon>Hexapoda</taxon>
        <taxon>Insecta</taxon>
        <taxon>Pterygota</taxon>
        <taxon>Neoptera</taxon>
        <taxon>Endopterygota</taxon>
        <taxon>Coleoptera</taxon>
        <taxon>Polyphaga</taxon>
        <taxon>Cucujiformia</taxon>
        <taxon>Chrysomeloidea</taxon>
        <taxon>Cerambycidae</taxon>
        <taxon>Cerambycinae</taxon>
        <taxon>Callichromatini</taxon>
        <taxon>Aromia</taxon>
    </lineage>
</organism>
<dbReference type="EMBL" id="JAPWTK010001141">
    <property type="protein sequence ID" value="KAJ8933918.1"/>
    <property type="molecule type" value="Genomic_DNA"/>
</dbReference>
<feature type="domain" description="Bms1-type G" evidence="2">
    <location>
        <begin position="4"/>
        <end position="161"/>
    </location>
</feature>
<dbReference type="SMART" id="SM00785">
    <property type="entry name" value="AARP2CN"/>
    <property type="match status" value="1"/>
</dbReference>
<evidence type="ECO:0000259" key="2">
    <source>
        <dbReference type="PROSITE" id="PS51714"/>
    </source>
</evidence>
<reference evidence="3" key="1">
    <citation type="journal article" date="2023" name="Insect Mol. Biol.">
        <title>Genome sequencing provides insights into the evolution of gene families encoding plant cell wall-degrading enzymes in longhorned beetles.</title>
        <authorList>
            <person name="Shin N.R."/>
            <person name="Okamura Y."/>
            <person name="Kirsch R."/>
            <person name="Pauchet Y."/>
        </authorList>
    </citation>
    <scope>NUCLEOTIDE SEQUENCE</scope>
    <source>
        <strain evidence="3">AMC_N1</strain>
    </source>
</reference>
<evidence type="ECO:0000313" key="3">
    <source>
        <dbReference type="EMBL" id="KAJ8933918.1"/>
    </source>
</evidence>
<dbReference type="Proteomes" id="UP001162162">
    <property type="component" value="Unassembled WGS sequence"/>
</dbReference>
<sequence>MDYAPFLVCVVPLSKNIDPNTSVTLLSQCDEEAVVNGIPRFKQRYSFIALNTDSDFTVLDTLKVSDTVLFLISAATGIEDSEQLIDEWGNRILMSSMAQGLPTPIVAVTDLESIGPKKRNEFKQHIQKLVQKWLPEEKLMVLDKNVDGLNILRRIGNQKRKSVLYRDRRPHLLGENVEYLPDAQGTLGTLKITGYLRGTELSVDQLVHIPGLGDFQMLQIDALADPNRIDKNKNSSAMDSDQQSTSTVRVIARCDPAKQESLDSENVPDPMDAEQTKKVKRVPKGWSDYQAAWIPDDDAEFQLDESSSDEEGSENEYMDAMSEEKI</sequence>
<dbReference type="GO" id="GO:0000462">
    <property type="term" value="P:maturation of SSU-rRNA from tricistronic rRNA transcript (SSU-rRNA, 5.8S rRNA, LSU-rRNA)"/>
    <property type="evidence" value="ECO:0007669"/>
    <property type="project" value="TreeGrafter"/>
</dbReference>
<dbReference type="GO" id="GO:0005525">
    <property type="term" value="F:GTP binding"/>
    <property type="evidence" value="ECO:0007669"/>
    <property type="project" value="TreeGrafter"/>
</dbReference>
<dbReference type="GO" id="GO:0003924">
    <property type="term" value="F:GTPase activity"/>
    <property type="evidence" value="ECO:0007669"/>
    <property type="project" value="TreeGrafter"/>
</dbReference>
<feature type="region of interest" description="Disordered" evidence="1">
    <location>
        <begin position="229"/>
        <end position="326"/>
    </location>
</feature>
<evidence type="ECO:0000313" key="4">
    <source>
        <dbReference type="Proteomes" id="UP001162162"/>
    </source>
</evidence>
<dbReference type="Pfam" id="PF08142">
    <property type="entry name" value="AARP2CN"/>
    <property type="match status" value="1"/>
</dbReference>
<accession>A0AAV8X5N3</accession>
<dbReference type="PANTHER" id="PTHR12858:SF1">
    <property type="entry name" value="PRE-RRNA-PROCESSING PROTEIN TSR1 HOMOLOG"/>
    <property type="match status" value="1"/>
</dbReference>
<comment type="caution">
    <text evidence="3">The sequence shown here is derived from an EMBL/GenBank/DDBJ whole genome shotgun (WGS) entry which is preliminary data.</text>
</comment>
<name>A0AAV8X5N3_9CUCU</name>
<gene>
    <name evidence="3" type="ORF">NQ318_016490</name>
</gene>
<dbReference type="Pfam" id="PF22298">
    <property type="entry name" value="Tsr1_G-like"/>
    <property type="match status" value="1"/>
</dbReference>
<protein>
    <recommendedName>
        <fullName evidence="2">Bms1-type G domain-containing protein</fullName>
    </recommendedName>
</protein>
<dbReference type="GO" id="GO:0000479">
    <property type="term" value="P:endonucleolytic cleavage of tricistronic rRNA transcript (SSU-rRNA, 5.8S rRNA, LSU-rRNA)"/>
    <property type="evidence" value="ECO:0007669"/>
    <property type="project" value="TreeGrafter"/>
</dbReference>
<keyword evidence="4" id="KW-1185">Reference proteome</keyword>
<evidence type="ECO:0000256" key="1">
    <source>
        <dbReference type="SAM" id="MobiDB-lite"/>
    </source>
</evidence>